<reference evidence="2" key="1">
    <citation type="journal article" date="2014" name="Int. J. Syst. Evol. Microbiol.">
        <title>Complete genome sequence of Corynebacterium casei LMG S-19264T (=DSM 44701T), isolated from a smear-ripened cheese.</title>
        <authorList>
            <consortium name="US DOE Joint Genome Institute (JGI-PGF)"/>
            <person name="Walter F."/>
            <person name="Albersmeier A."/>
            <person name="Kalinowski J."/>
            <person name="Ruckert C."/>
        </authorList>
    </citation>
    <scope>NUCLEOTIDE SEQUENCE</scope>
    <source>
        <strain evidence="2">CGMCC 1.12408</strain>
    </source>
</reference>
<keyword evidence="3" id="KW-1185">Reference proteome</keyword>
<evidence type="ECO:0000313" key="2">
    <source>
        <dbReference type="EMBL" id="GGA66397.1"/>
    </source>
</evidence>
<dbReference type="Proteomes" id="UP000613512">
    <property type="component" value="Unassembled WGS sequence"/>
</dbReference>
<keyword evidence="1" id="KW-0472">Membrane</keyword>
<reference evidence="2" key="2">
    <citation type="submission" date="2020-09" db="EMBL/GenBank/DDBJ databases">
        <authorList>
            <person name="Sun Q."/>
            <person name="Zhou Y."/>
        </authorList>
    </citation>
    <scope>NUCLEOTIDE SEQUENCE</scope>
    <source>
        <strain evidence="2">CGMCC 1.12408</strain>
    </source>
</reference>
<sequence length="137" mass="15395">MLKKVITAIVSTLIFGAVMGLVNYLTSPISDFNNFWLPAVYFALYSAPVYLIGGIPISYLIERLLKKLNFNSDIARHYTKYGLFILVGIIVGIFYVLILKISGNQSNQELLVYLVGGVLASLIFYYVSLVFNREKVN</sequence>
<evidence type="ECO:0000256" key="1">
    <source>
        <dbReference type="SAM" id="Phobius"/>
    </source>
</evidence>
<feature type="transmembrane region" description="Helical" evidence="1">
    <location>
        <begin position="36"/>
        <end position="61"/>
    </location>
</feature>
<gene>
    <name evidence="2" type="ORF">GCM10008025_07790</name>
</gene>
<dbReference type="AlphaFoldDB" id="A0A916W4V0"/>
<keyword evidence="1" id="KW-1133">Transmembrane helix</keyword>
<name>A0A916W4V0_9BACI</name>
<evidence type="ECO:0000313" key="3">
    <source>
        <dbReference type="Proteomes" id="UP000613512"/>
    </source>
</evidence>
<accession>A0A916W4V0</accession>
<proteinExistence type="predicted"/>
<dbReference type="RefSeq" id="WP_188383383.1">
    <property type="nucleotide sequence ID" value="NZ_BMEY01000003.1"/>
</dbReference>
<organism evidence="2 3">
    <name type="scientific">Ornithinibacillus halotolerans</name>
    <dbReference type="NCBI Taxonomy" id="1274357"/>
    <lineage>
        <taxon>Bacteria</taxon>
        <taxon>Bacillati</taxon>
        <taxon>Bacillota</taxon>
        <taxon>Bacilli</taxon>
        <taxon>Bacillales</taxon>
        <taxon>Bacillaceae</taxon>
        <taxon>Ornithinibacillus</taxon>
    </lineage>
</organism>
<protein>
    <submittedName>
        <fullName evidence="2">Uncharacterized protein</fullName>
    </submittedName>
</protein>
<feature type="transmembrane region" description="Helical" evidence="1">
    <location>
        <begin position="81"/>
        <end position="98"/>
    </location>
</feature>
<keyword evidence="1" id="KW-0812">Transmembrane</keyword>
<comment type="caution">
    <text evidence="2">The sequence shown here is derived from an EMBL/GenBank/DDBJ whole genome shotgun (WGS) entry which is preliminary data.</text>
</comment>
<dbReference type="EMBL" id="BMEY01000003">
    <property type="protein sequence ID" value="GGA66397.1"/>
    <property type="molecule type" value="Genomic_DNA"/>
</dbReference>
<feature type="transmembrane region" description="Helical" evidence="1">
    <location>
        <begin position="110"/>
        <end position="131"/>
    </location>
</feature>